<feature type="compositionally biased region" description="Polar residues" evidence="1">
    <location>
        <begin position="102"/>
        <end position="118"/>
    </location>
</feature>
<gene>
    <name evidence="4" type="ORF">TVAG_392050</name>
</gene>
<evidence type="ECO:0000313" key="5">
    <source>
        <dbReference type="Proteomes" id="UP000001542"/>
    </source>
</evidence>
<feature type="region of interest" description="Disordered" evidence="1">
    <location>
        <begin position="207"/>
        <end position="226"/>
    </location>
</feature>
<dbReference type="SUPFAM" id="SSF81296">
    <property type="entry name" value="E set domains"/>
    <property type="match status" value="1"/>
</dbReference>
<keyword evidence="5" id="KW-1185">Reference proteome</keyword>
<feature type="region of interest" description="Disordered" evidence="1">
    <location>
        <begin position="833"/>
        <end position="870"/>
    </location>
</feature>
<dbReference type="SMART" id="SM00181">
    <property type="entry name" value="EGF"/>
    <property type="match status" value="1"/>
</dbReference>
<feature type="transmembrane region" description="Helical" evidence="2">
    <location>
        <begin position="806"/>
        <end position="829"/>
    </location>
</feature>
<keyword evidence="2" id="KW-0812">Transmembrane</keyword>
<dbReference type="AlphaFoldDB" id="A2DWQ6"/>
<reference evidence="4" key="1">
    <citation type="submission" date="2006-10" db="EMBL/GenBank/DDBJ databases">
        <authorList>
            <person name="Amadeo P."/>
            <person name="Zhao Q."/>
            <person name="Wortman J."/>
            <person name="Fraser-Liggett C."/>
            <person name="Carlton J."/>
        </authorList>
    </citation>
    <scope>NUCLEOTIDE SEQUENCE</scope>
    <source>
        <strain evidence="4">G3</strain>
    </source>
</reference>
<evidence type="ECO:0000259" key="3">
    <source>
        <dbReference type="PROSITE" id="PS01186"/>
    </source>
</evidence>
<keyword evidence="2" id="KW-1133">Transmembrane helix</keyword>
<evidence type="ECO:0000313" key="4">
    <source>
        <dbReference type="EMBL" id="EAY15088.1"/>
    </source>
</evidence>
<dbReference type="Gene3D" id="2.10.25.10">
    <property type="entry name" value="Laminin"/>
    <property type="match status" value="1"/>
</dbReference>
<proteinExistence type="predicted"/>
<feature type="region of interest" description="Disordered" evidence="1">
    <location>
        <begin position="172"/>
        <end position="194"/>
    </location>
</feature>
<accession>A2DWQ6</accession>
<dbReference type="InterPro" id="IPR002909">
    <property type="entry name" value="IPT_dom"/>
</dbReference>
<dbReference type="InParanoid" id="A2DWQ6"/>
<dbReference type="VEuPathDB" id="TrichDB:TVAG_392050"/>
<feature type="domain" description="EGF-like" evidence="3">
    <location>
        <begin position="695"/>
        <end position="709"/>
    </location>
</feature>
<dbReference type="InterPro" id="IPR014756">
    <property type="entry name" value="Ig_E-set"/>
</dbReference>
<dbReference type="Gene3D" id="2.60.40.10">
    <property type="entry name" value="Immunoglobulins"/>
    <property type="match status" value="1"/>
</dbReference>
<sequence>MFFLLVLSSLSENIDNGKGIYKSVQKGDEKKDATFKNPDKNVSINLGNVKAQNSLQNVKNISQINDNATDSDEIDLELLNREIVRKERREREQKLKEMNLNATNNTNTHDSKPENSSIEFEIPSNEKTTNKTVKNENTMMNKNESLQQNENSTEIKLNVEINNGNATEIVKSNHTEKQESDNKLHLNEKDQEKENEINKEISDIIDDNNHNATAENNENDLKNDPVKLKNETNFESEIIKSLLNETIPDQQNETVANLTKANSTKLAKNKIDIANFRPLEIIQDDEVMNETIQHDNMTKKEEIQINKNNETISGKKPEEHLKNDVKVNETEISKSSGAEYMKNTTNTEIKQENTIKIEEIVSETNITNENITENATTTKIENKLNISEENSTKIKSEKSQTIEETNSTKAVPEKSEINVSQIQTQNESITTIDEYADNGNITVKDKLNEKPKDKIIKSQNETKIEETNNETMIKEENNTIVQESKVISEVKENISENQPQKQSDAQNTEKTDVTEEGTSNVTHSEEKIQENPNITISEVEKEPDTQENIKSNITEPEKSLIDHSEEKNSDNKNISESKVEKQSETQEKEKADEIKVEKSIVDHSKETISENKNSSVSKAENKSSESQISISNVYDDDIIDSISSSPTDIPAPKEVNLGESSVVDSTSTTHSKQVSTDNECTQPCHQNAECIRGKCECKEGYTGDGIKVCTDEIPDVVSLDPSSGDSSGGAEIQITLSKIITTKHSVFVRFGSSIVRAQSAVQKVVTVVVPPHEAGEVPVAISYDQKSWSSKTKLFKYTQEGNNGKFGLSFNVVIIVVIVVAAAIGAAVSKFKSGKKKSKPVISINSQYDDKETEDFERQPLLPKKRSHQD</sequence>
<feature type="region of interest" description="Disordered" evidence="1">
    <location>
        <begin position="102"/>
        <end position="130"/>
    </location>
</feature>
<feature type="compositionally biased region" description="Polar residues" evidence="1">
    <location>
        <begin position="495"/>
        <end position="506"/>
    </location>
</feature>
<feature type="compositionally biased region" description="Low complexity" evidence="1">
    <location>
        <begin position="660"/>
        <end position="671"/>
    </location>
</feature>
<feature type="region of interest" description="Disordered" evidence="1">
    <location>
        <begin position="493"/>
        <end position="629"/>
    </location>
</feature>
<feature type="region of interest" description="Disordered" evidence="1">
    <location>
        <begin position="641"/>
        <end position="677"/>
    </location>
</feature>
<protein>
    <recommendedName>
        <fullName evidence="3">EGF-like domain-containing protein</fullName>
    </recommendedName>
</protein>
<evidence type="ECO:0000256" key="1">
    <source>
        <dbReference type="SAM" id="MobiDB-lite"/>
    </source>
</evidence>
<dbReference type="KEGG" id="tva:4773092"/>
<dbReference type="PROSITE" id="PS01186">
    <property type="entry name" value="EGF_2"/>
    <property type="match status" value="1"/>
</dbReference>
<dbReference type="EMBL" id="DS113260">
    <property type="protein sequence ID" value="EAY15088.1"/>
    <property type="molecule type" value="Genomic_DNA"/>
</dbReference>
<keyword evidence="2" id="KW-0472">Membrane</keyword>
<dbReference type="OrthoDB" id="8191206at2759"/>
<feature type="compositionally biased region" description="Basic and acidic residues" evidence="1">
    <location>
        <begin position="555"/>
        <end position="609"/>
    </location>
</feature>
<dbReference type="InterPro" id="IPR013783">
    <property type="entry name" value="Ig-like_fold"/>
</dbReference>
<dbReference type="RefSeq" id="XP_001327311.1">
    <property type="nucleotide sequence ID" value="XM_001327276.1"/>
</dbReference>
<dbReference type="VEuPathDB" id="TrichDB:TVAGG3_0839970"/>
<dbReference type="Pfam" id="PF01833">
    <property type="entry name" value="TIG"/>
    <property type="match status" value="1"/>
</dbReference>
<dbReference type="SMR" id="A2DWQ6"/>
<dbReference type="Proteomes" id="UP000001542">
    <property type="component" value="Unassembled WGS sequence"/>
</dbReference>
<organism evidence="4 5">
    <name type="scientific">Trichomonas vaginalis (strain ATCC PRA-98 / G3)</name>
    <dbReference type="NCBI Taxonomy" id="412133"/>
    <lineage>
        <taxon>Eukaryota</taxon>
        <taxon>Metamonada</taxon>
        <taxon>Parabasalia</taxon>
        <taxon>Trichomonadida</taxon>
        <taxon>Trichomonadidae</taxon>
        <taxon>Trichomonas</taxon>
    </lineage>
</organism>
<dbReference type="CDD" id="cd00054">
    <property type="entry name" value="EGF_CA"/>
    <property type="match status" value="1"/>
</dbReference>
<name>A2DWQ6_TRIV3</name>
<evidence type="ECO:0000256" key="2">
    <source>
        <dbReference type="SAM" id="Phobius"/>
    </source>
</evidence>
<dbReference type="InterPro" id="IPR000742">
    <property type="entry name" value="EGF"/>
</dbReference>
<reference evidence="4" key="2">
    <citation type="journal article" date="2007" name="Science">
        <title>Draft genome sequence of the sexually transmitted pathogen Trichomonas vaginalis.</title>
        <authorList>
            <person name="Carlton J.M."/>
            <person name="Hirt R.P."/>
            <person name="Silva J.C."/>
            <person name="Delcher A.L."/>
            <person name="Schatz M."/>
            <person name="Zhao Q."/>
            <person name="Wortman J.R."/>
            <person name="Bidwell S.L."/>
            <person name="Alsmark U.C.M."/>
            <person name="Besteiro S."/>
            <person name="Sicheritz-Ponten T."/>
            <person name="Noel C.J."/>
            <person name="Dacks J.B."/>
            <person name="Foster P.G."/>
            <person name="Simillion C."/>
            <person name="Van de Peer Y."/>
            <person name="Miranda-Saavedra D."/>
            <person name="Barton G.J."/>
            <person name="Westrop G.D."/>
            <person name="Mueller S."/>
            <person name="Dessi D."/>
            <person name="Fiori P.L."/>
            <person name="Ren Q."/>
            <person name="Paulsen I."/>
            <person name="Zhang H."/>
            <person name="Bastida-Corcuera F.D."/>
            <person name="Simoes-Barbosa A."/>
            <person name="Brown M.T."/>
            <person name="Hayes R.D."/>
            <person name="Mukherjee M."/>
            <person name="Okumura C.Y."/>
            <person name="Schneider R."/>
            <person name="Smith A.J."/>
            <person name="Vanacova S."/>
            <person name="Villalvazo M."/>
            <person name="Haas B.J."/>
            <person name="Pertea M."/>
            <person name="Feldblyum T.V."/>
            <person name="Utterback T.R."/>
            <person name="Shu C.L."/>
            <person name="Osoegawa K."/>
            <person name="de Jong P.J."/>
            <person name="Hrdy I."/>
            <person name="Horvathova L."/>
            <person name="Zubacova Z."/>
            <person name="Dolezal P."/>
            <person name="Malik S.B."/>
            <person name="Logsdon J.M. Jr."/>
            <person name="Henze K."/>
            <person name="Gupta A."/>
            <person name="Wang C.C."/>
            <person name="Dunne R.L."/>
            <person name="Upcroft J.A."/>
            <person name="Upcroft P."/>
            <person name="White O."/>
            <person name="Salzberg S.L."/>
            <person name="Tang P."/>
            <person name="Chiu C.-H."/>
            <person name="Lee Y.-S."/>
            <person name="Embley T.M."/>
            <person name="Coombs G.H."/>
            <person name="Mottram J.C."/>
            <person name="Tachezy J."/>
            <person name="Fraser-Liggett C.M."/>
            <person name="Johnson P.J."/>
        </authorList>
    </citation>
    <scope>NUCLEOTIDE SEQUENCE [LARGE SCALE GENOMIC DNA]</scope>
    <source>
        <strain evidence="4">G3</strain>
    </source>
</reference>